<feature type="non-terminal residue" evidence="2">
    <location>
        <position position="1"/>
    </location>
</feature>
<name>A0A383EUK7_9ZZZZ</name>
<accession>A0A383EUK7</accession>
<feature type="non-terminal residue" evidence="2">
    <location>
        <position position="29"/>
    </location>
</feature>
<proteinExistence type="predicted"/>
<evidence type="ECO:0000313" key="2">
    <source>
        <dbReference type="EMBL" id="SVE60431.1"/>
    </source>
</evidence>
<reference evidence="2" key="1">
    <citation type="submission" date="2018-05" db="EMBL/GenBank/DDBJ databases">
        <authorList>
            <person name="Lanie J.A."/>
            <person name="Ng W.-L."/>
            <person name="Kazmierczak K.M."/>
            <person name="Andrzejewski T.M."/>
            <person name="Davidsen T.M."/>
            <person name="Wayne K.J."/>
            <person name="Tettelin H."/>
            <person name="Glass J.I."/>
            <person name="Rusch D."/>
            <person name="Podicherti R."/>
            <person name="Tsui H.-C.T."/>
            <person name="Winkler M.E."/>
        </authorList>
    </citation>
    <scope>NUCLEOTIDE SEQUENCE</scope>
</reference>
<dbReference type="EMBL" id="UINC01228912">
    <property type="protein sequence ID" value="SVE60431.1"/>
    <property type="molecule type" value="Genomic_DNA"/>
</dbReference>
<sequence length="29" mass="3205">VWHFSKTEVEHLLLATAAFTLALALMFSG</sequence>
<evidence type="ECO:0000256" key="1">
    <source>
        <dbReference type="SAM" id="Phobius"/>
    </source>
</evidence>
<gene>
    <name evidence="2" type="ORF">METZ01_LOCUS513285</name>
</gene>
<dbReference type="AlphaFoldDB" id="A0A383EUK7"/>
<organism evidence="2">
    <name type="scientific">marine metagenome</name>
    <dbReference type="NCBI Taxonomy" id="408172"/>
    <lineage>
        <taxon>unclassified sequences</taxon>
        <taxon>metagenomes</taxon>
        <taxon>ecological metagenomes</taxon>
    </lineage>
</organism>
<keyword evidence="1" id="KW-0812">Transmembrane</keyword>
<protein>
    <submittedName>
        <fullName evidence="2">Uncharacterized protein</fullName>
    </submittedName>
</protein>
<keyword evidence="1" id="KW-0472">Membrane</keyword>
<keyword evidence="1" id="KW-1133">Transmembrane helix</keyword>
<feature type="transmembrane region" description="Helical" evidence="1">
    <location>
        <begin position="12"/>
        <end position="28"/>
    </location>
</feature>